<reference evidence="2 3" key="2">
    <citation type="submission" date="2018-10" db="EMBL/GenBank/DDBJ databases">
        <authorList>
            <consortium name="Pathogen Informatics"/>
        </authorList>
    </citation>
    <scope>NUCLEOTIDE SEQUENCE [LARGE SCALE GENOMIC DNA]</scope>
</reference>
<evidence type="ECO:0000313" key="2">
    <source>
        <dbReference type="EMBL" id="VDD97525.1"/>
    </source>
</evidence>
<organism evidence="4">
    <name type="scientific">Enterobius vermicularis</name>
    <name type="common">Human pinworm</name>
    <dbReference type="NCBI Taxonomy" id="51028"/>
    <lineage>
        <taxon>Eukaryota</taxon>
        <taxon>Metazoa</taxon>
        <taxon>Ecdysozoa</taxon>
        <taxon>Nematoda</taxon>
        <taxon>Chromadorea</taxon>
        <taxon>Rhabditida</taxon>
        <taxon>Spirurina</taxon>
        <taxon>Oxyuridomorpha</taxon>
        <taxon>Oxyuroidea</taxon>
        <taxon>Oxyuridae</taxon>
        <taxon>Enterobius</taxon>
    </lineage>
</organism>
<feature type="coiled-coil region" evidence="1">
    <location>
        <begin position="54"/>
        <end position="114"/>
    </location>
</feature>
<dbReference type="EMBL" id="UXUI01013997">
    <property type="protein sequence ID" value="VDD97525.1"/>
    <property type="molecule type" value="Genomic_DNA"/>
</dbReference>
<evidence type="ECO:0000313" key="4">
    <source>
        <dbReference type="WBParaSite" id="EVEC_0001312201-mRNA-1"/>
    </source>
</evidence>
<keyword evidence="1" id="KW-0175">Coiled coil</keyword>
<evidence type="ECO:0000313" key="3">
    <source>
        <dbReference type="Proteomes" id="UP000274131"/>
    </source>
</evidence>
<dbReference type="WBParaSite" id="EVEC_0001312201-mRNA-1">
    <property type="protein sequence ID" value="EVEC_0001312201-mRNA-1"/>
    <property type="gene ID" value="EVEC_0001312201"/>
</dbReference>
<dbReference type="AlphaFoldDB" id="A0A0N4VQ30"/>
<protein>
    <submittedName>
        <fullName evidence="4">RH1 domain-containing protein</fullName>
    </submittedName>
</protein>
<reference evidence="4" key="1">
    <citation type="submission" date="2017-02" db="UniProtKB">
        <authorList>
            <consortium name="WormBaseParasite"/>
        </authorList>
    </citation>
    <scope>IDENTIFICATION</scope>
</reference>
<accession>A0A0N4VQ30</accession>
<gene>
    <name evidence="2" type="ORF">EVEC_LOCUS12276</name>
</gene>
<name>A0A0N4VQ30_ENTVE</name>
<proteinExistence type="predicted"/>
<evidence type="ECO:0000256" key="1">
    <source>
        <dbReference type="SAM" id="Coils"/>
    </source>
</evidence>
<keyword evidence="3" id="KW-1185">Reference proteome</keyword>
<dbReference type="Proteomes" id="UP000274131">
    <property type="component" value="Unassembled WGS sequence"/>
</dbReference>
<sequence>MDKIRRAEIRNQQGKQETVPGALQLLQMVEELGQYSILEECIEAIKACPSELDIQKAEIELAKQSKIIRDLQEEKRRLEERPENANYLRMEVILRKLEEKLQEEEREKPEVEQKTQDYSTITERLMEDIRKKYDENLQMKKDKDDIAQHFHESVALLEEMRKKQAFG</sequence>